<dbReference type="InterPro" id="IPR037066">
    <property type="entry name" value="Plug_dom_sf"/>
</dbReference>
<comment type="similarity">
    <text evidence="7">Belongs to the TonB-dependent receptor family.</text>
</comment>
<sequence length="1177" mass="130241">MRLTAILLTVAFLQVKANAVAQNVTLTGKDLTLKEVFSAIKKQTGYVVFSKKALLTDAKPVTLTAQDMPLRTLLDLALKNQSLDYVIQDKTIILSGKAPVAPLKQPDFYTVGQERRLKIQVIGHQSKPLAGASVAVKNNTRSISGVTDSDGIFDTELQEGDVLMVSFVGYETRSIVITGEMLAASNKLVVGLQPSVIRLDNVEIVQTGYQTLSKERATGSFSKPDMKVFSQRSSSMDLIGRLDGQIPGLTVRRDFNTDAFTKASTQKALVRGTGSVSLSTEPLYVLNGVVIKDFSLVNMDDVEDITVLKDAAAAAIWGAQASNGVIVVVTKSGKKNQKVKFSYNGFTEVKGRPDMGYRNFMNSKQFIQAARETFDPVANPYDYLSFDQVAPHTQIMYDQYLGKISAAQANASLDSLANLDNTSQIKSLLFSNTVTTNHNISASGGSGAYSFYSSLGYTGTTGGLPGEKNDVFRLGLNQSYTPNDRLSISVNAQLSNTKGSSKNNFNYNSDMVPYQLFRGANGNNLSMPYMVSYYSGEQRQIYQDLSGVDLQTYIPLDEFNYANSTTNILMANLVGDIGVKLWKGISFKGTYGYSTSPRTMQYYEDHTTYNQRNNSIRFIPLDGSPSYLPLTGGTLITNNANQRNWTVRNQLLYNYSGRDGKDLVNLQVGHEANESLTTSIETTVLGWDRQLQTAPYVDYKKLSEGVFNTVTGSGFFNGRPYVSNEVRSRFNSYFALASYQLDHKYSVDASWRVDHSNLFGSDISAQNKPVYSIGGKWRINNEDFLKSVSWIDQLAIRATYGVTGNSPYIGSATSYDVIAPEQYLSYPQIGGPSYRLNSPANNKLVWETSKTLNFGLDFGVLDGRLSGSIEYYNKKTSNLIGSVPTDLFTGLSTITANIGDLANQGINININSVNVKSRNFTWNTSVVFAFNKNKLLSYTAPQSYESQAYFRAIANYVVGYSMEPVFAFKYAGLDNVGDPQIKLANGKITKDPQAPMAEDLVYMGSVVPKFNGGITNTFSYKQFTLSLNMVYSLGAVMRRDVNGFYTGLLNAHNDSPDFMNRWKKPGDEKITNIPSYTPDINYNYTDRNTNFYTQSDINILSASYLKLREATLSYDLPSVLMNWLKIQSASLRVQVNNVMLWKNNNAGIDPEYYTYKTGYRNIRVGEHAFAVGANINF</sequence>
<evidence type="ECO:0000256" key="8">
    <source>
        <dbReference type="SAM" id="SignalP"/>
    </source>
</evidence>
<dbReference type="NCBIfam" id="TIGR04056">
    <property type="entry name" value="OMP_RagA_SusC"/>
    <property type="match status" value="1"/>
</dbReference>
<protein>
    <submittedName>
        <fullName evidence="10">TonB-linked outer membrane protein, SusC/RagA family</fullName>
    </submittedName>
</protein>
<name>A0A1I0PM57_9BACT</name>
<accession>A0A1I0PM57</accession>
<evidence type="ECO:0000256" key="7">
    <source>
        <dbReference type="PROSITE-ProRule" id="PRU01360"/>
    </source>
</evidence>
<evidence type="ECO:0000256" key="1">
    <source>
        <dbReference type="ARBA" id="ARBA00004571"/>
    </source>
</evidence>
<keyword evidence="11" id="KW-1185">Reference proteome</keyword>
<keyword evidence="5 7" id="KW-0472">Membrane</keyword>
<reference evidence="11" key="1">
    <citation type="submission" date="2016-10" db="EMBL/GenBank/DDBJ databases">
        <authorList>
            <person name="Varghese N."/>
            <person name="Submissions S."/>
        </authorList>
    </citation>
    <scope>NUCLEOTIDE SEQUENCE [LARGE SCALE GENOMIC DNA]</scope>
    <source>
        <strain evidence="11">DSM 3695</strain>
    </source>
</reference>
<comment type="subcellular location">
    <subcellularLocation>
        <location evidence="1 7">Cell outer membrane</location>
        <topology evidence="1 7">Multi-pass membrane protein</topology>
    </subcellularLocation>
</comment>
<dbReference type="InterPro" id="IPR023996">
    <property type="entry name" value="TonB-dep_OMP_SusC/RagA"/>
</dbReference>
<dbReference type="PROSITE" id="PS52016">
    <property type="entry name" value="TONB_DEPENDENT_REC_3"/>
    <property type="match status" value="1"/>
</dbReference>
<feature type="domain" description="TonB-dependent receptor plug" evidence="9">
    <location>
        <begin position="241"/>
        <end position="325"/>
    </location>
</feature>
<dbReference type="SUPFAM" id="SSF56935">
    <property type="entry name" value="Porins"/>
    <property type="match status" value="1"/>
</dbReference>
<feature type="signal peptide" evidence="8">
    <location>
        <begin position="1"/>
        <end position="21"/>
    </location>
</feature>
<evidence type="ECO:0000259" key="9">
    <source>
        <dbReference type="Pfam" id="PF07715"/>
    </source>
</evidence>
<evidence type="ECO:0000256" key="5">
    <source>
        <dbReference type="ARBA" id="ARBA00023136"/>
    </source>
</evidence>
<evidence type="ECO:0000256" key="2">
    <source>
        <dbReference type="ARBA" id="ARBA00022448"/>
    </source>
</evidence>
<dbReference type="RefSeq" id="WP_177192034.1">
    <property type="nucleotide sequence ID" value="NZ_FOJG01000001.1"/>
</dbReference>
<dbReference type="Gene3D" id="2.40.170.20">
    <property type="entry name" value="TonB-dependent receptor, beta-barrel domain"/>
    <property type="match status" value="1"/>
</dbReference>
<dbReference type="Proteomes" id="UP000199310">
    <property type="component" value="Unassembled WGS sequence"/>
</dbReference>
<keyword evidence="8" id="KW-0732">Signal</keyword>
<feature type="chain" id="PRO_5011480838" evidence="8">
    <location>
        <begin position="22"/>
        <end position="1177"/>
    </location>
</feature>
<organism evidence="10 11">
    <name type="scientific">Chitinophaga arvensicola</name>
    <dbReference type="NCBI Taxonomy" id="29529"/>
    <lineage>
        <taxon>Bacteria</taxon>
        <taxon>Pseudomonadati</taxon>
        <taxon>Bacteroidota</taxon>
        <taxon>Chitinophagia</taxon>
        <taxon>Chitinophagales</taxon>
        <taxon>Chitinophagaceae</taxon>
        <taxon>Chitinophaga</taxon>
    </lineage>
</organism>
<dbReference type="InterPro" id="IPR012910">
    <property type="entry name" value="Plug_dom"/>
</dbReference>
<dbReference type="NCBIfam" id="TIGR04057">
    <property type="entry name" value="SusC_RagA_signa"/>
    <property type="match status" value="1"/>
</dbReference>
<keyword evidence="6 7" id="KW-0998">Cell outer membrane</keyword>
<evidence type="ECO:0000313" key="10">
    <source>
        <dbReference type="EMBL" id="SEW14898.1"/>
    </source>
</evidence>
<evidence type="ECO:0000256" key="4">
    <source>
        <dbReference type="ARBA" id="ARBA00022692"/>
    </source>
</evidence>
<dbReference type="SUPFAM" id="SSF49464">
    <property type="entry name" value="Carboxypeptidase regulatory domain-like"/>
    <property type="match status" value="1"/>
</dbReference>
<keyword evidence="4 7" id="KW-0812">Transmembrane</keyword>
<gene>
    <name evidence="10" type="ORF">SAMN04488122_0836</name>
</gene>
<dbReference type="GO" id="GO:0009279">
    <property type="term" value="C:cell outer membrane"/>
    <property type="evidence" value="ECO:0007669"/>
    <property type="project" value="UniProtKB-SubCell"/>
</dbReference>
<dbReference type="InterPro" id="IPR036942">
    <property type="entry name" value="Beta-barrel_TonB_sf"/>
</dbReference>
<dbReference type="InterPro" id="IPR023997">
    <property type="entry name" value="TonB-dep_OMP_SusC/RagA_CS"/>
</dbReference>
<dbReference type="AlphaFoldDB" id="A0A1I0PM57"/>
<evidence type="ECO:0000256" key="6">
    <source>
        <dbReference type="ARBA" id="ARBA00023237"/>
    </source>
</evidence>
<dbReference type="EMBL" id="FOJG01000001">
    <property type="protein sequence ID" value="SEW14898.1"/>
    <property type="molecule type" value="Genomic_DNA"/>
</dbReference>
<keyword evidence="3 7" id="KW-1134">Transmembrane beta strand</keyword>
<dbReference type="InterPro" id="IPR008969">
    <property type="entry name" value="CarboxyPept-like_regulatory"/>
</dbReference>
<dbReference type="STRING" id="29529.SAMN04488122_0836"/>
<dbReference type="InterPro" id="IPR039426">
    <property type="entry name" value="TonB-dep_rcpt-like"/>
</dbReference>
<evidence type="ECO:0000313" key="11">
    <source>
        <dbReference type="Proteomes" id="UP000199310"/>
    </source>
</evidence>
<proteinExistence type="inferred from homology"/>
<dbReference type="Gene3D" id="2.170.130.10">
    <property type="entry name" value="TonB-dependent receptor, plug domain"/>
    <property type="match status" value="1"/>
</dbReference>
<dbReference type="Pfam" id="PF07715">
    <property type="entry name" value="Plug"/>
    <property type="match status" value="1"/>
</dbReference>
<evidence type="ECO:0000256" key="3">
    <source>
        <dbReference type="ARBA" id="ARBA00022452"/>
    </source>
</evidence>
<keyword evidence="2 7" id="KW-0813">Transport</keyword>